<feature type="compositionally biased region" description="Low complexity" evidence="1">
    <location>
        <begin position="324"/>
        <end position="340"/>
    </location>
</feature>
<feature type="region of interest" description="Disordered" evidence="1">
    <location>
        <begin position="371"/>
        <end position="397"/>
    </location>
</feature>
<dbReference type="EMBL" id="HBUF01080150">
    <property type="protein sequence ID" value="CAG6632567.1"/>
    <property type="molecule type" value="Transcribed_RNA"/>
</dbReference>
<dbReference type="AlphaFoldDB" id="A0A8D8VR15"/>
<evidence type="ECO:0000256" key="2">
    <source>
        <dbReference type="SAM" id="SignalP"/>
    </source>
</evidence>
<accession>A0A8D8VR15</accession>
<evidence type="ECO:0000256" key="1">
    <source>
        <dbReference type="SAM" id="MobiDB-lite"/>
    </source>
</evidence>
<proteinExistence type="predicted"/>
<name>A0A8D8VR15_9HEMI</name>
<sequence length="397" mass="46691">MACFVLKLFLLGSVCTLNRAHENIQKAIRGAHENIQKSTRGAHETIQKSRTKEKVQMESEIVAAVGSAAQMLNGNIWKYTLLHRMRREISSTKKHTTPLTRENNPTTLHTSNGIWWSMSDFTTESNENFQSSEESRNYWKEEVASKVTKSPINLTKDKWKSHVEEYYFRREASSQLNFAHHFFQEVVVNYTTTPKVRRKRTKASTLWPKVSPTTKNGTRRRNFTRRKNYTRSNRTRKTGTWSPYTRRKQAEKREKRLLLATEEKIRQEIKQYSKAIKLNRHTMHWYWTNLSEGRTDRFSDIETTTVDLTMQLFKEEWDNMFNTTEGVTEPTSTSTTTSTEAPKEPYDMNYGWGTRGEKSFYADVPEHERFDYDNSTDVSSSESEESYEWMRNELASL</sequence>
<feature type="region of interest" description="Disordered" evidence="1">
    <location>
        <begin position="324"/>
        <end position="349"/>
    </location>
</feature>
<feature type="chain" id="PRO_5034186201" evidence="2">
    <location>
        <begin position="21"/>
        <end position="397"/>
    </location>
</feature>
<feature type="signal peptide" evidence="2">
    <location>
        <begin position="1"/>
        <end position="20"/>
    </location>
</feature>
<organism evidence="3">
    <name type="scientific">Cacopsylla melanoneura</name>
    <dbReference type="NCBI Taxonomy" id="428564"/>
    <lineage>
        <taxon>Eukaryota</taxon>
        <taxon>Metazoa</taxon>
        <taxon>Ecdysozoa</taxon>
        <taxon>Arthropoda</taxon>
        <taxon>Hexapoda</taxon>
        <taxon>Insecta</taxon>
        <taxon>Pterygota</taxon>
        <taxon>Neoptera</taxon>
        <taxon>Paraneoptera</taxon>
        <taxon>Hemiptera</taxon>
        <taxon>Sternorrhyncha</taxon>
        <taxon>Psylloidea</taxon>
        <taxon>Psyllidae</taxon>
        <taxon>Psyllinae</taxon>
        <taxon>Cacopsylla</taxon>
    </lineage>
</organism>
<keyword evidence="2" id="KW-0732">Signal</keyword>
<evidence type="ECO:0000313" key="3">
    <source>
        <dbReference type="EMBL" id="CAG6632567.1"/>
    </source>
</evidence>
<reference evidence="3" key="1">
    <citation type="submission" date="2021-05" db="EMBL/GenBank/DDBJ databases">
        <authorList>
            <person name="Alioto T."/>
            <person name="Alioto T."/>
            <person name="Gomez Garrido J."/>
        </authorList>
    </citation>
    <scope>NUCLEOTIDE SEQUENCE</scope>
</reference>
<protein>
    <submittedName>
        <fullName evidence="3">Uncharacterized protein</fullName>
    </submittedName>
</protein>